<keyword evidence="9" id="KW-1185">Reference proteome</keyword>
<protein>
    <recommendedName>
        <fullName evidence="10">Sigma-70 family RNA polymerase sigma factor</fullName>
    </recommendedName>
</protein>
<dbReference type="SUPFAM" id="SSF88659">
    <property type="entry name" value="Sigma3 and sigma4 domains of RNA polymerase sigma factors"/>
    <property type="match status" value="1"/>
</dbReference>
<dbReference type="Pfam" id="PF08281">
    <property type="entry name" value="Sigma70_r4_2"/>
    <property type="match status" value="1"/>
</dbReference>
<dbReference type="Gene3D" id="1.10.10.10">
    <property type="entry name" value="Winged helix-like DNA-binding domain superfamily/Winged helix DNA-binding domain"/>
    <property type="match status" value="1"/>
</dbReference>
<dbReference type="InterPro" id="IPR013249">
    <property type="entry name" value="RNA_pol_sigma70_r4_t2"/>
</dbReference>
<dbReference type="EMBL" id="BAAAMR010000019">
    <property type="protein sequence ID" value="GAA2133334.1"/>
    <property type="molecule type" value="Genomic_DNA"/>
</dbReference>
<gene>
    <name evidence="8" type="ORF">GCM10009727_26660</name>
</gene>
<evidence type="ECO:0000259" key="6">
    <source>
        <dbReference type="Pfam" id="PF04542"/>
    </source>
</evidence>
<dbReference type="Proteomes" id="UP001501020">
    <property type="component" value="Unassembled WGS sequence"/>
</dbReference>
<dbReference type="InterPro" id="IPR039425">
    <property type="entry name" value="RNA_pol_sigma-70-like"/>
</dbReference>
<evidence type="ECO:0008006" key="10">
    <source>
        <dbReference type="Google" id="ProtNLM"/>
    </source>
</evidence>
<dbReference type="Pfam" id="PF04542">
    <property type="entry name" value="Sigma70_r2"/>
    <property type="match status" value="1"/>
</dbReference>
<feature type="region of interest" description="Disordered" evidence="5">
    <location>
        <begin position="168"/>
        <end position="209"/>
    </location>
</feature>
<feature type="domain" description="RNA polymerase sigma factor 70 region 4 type 2" evidence="7">
    <location>
        <begin position="104"/>
        <end position="156"/>
    </location>
</feature>
<evidence type="ECO:0000313" key="9">
    <source>
        <dbReference type="Proteomes" id="UP001501020"/>
    </source>
</evidence>
<evidence type="ECO:0000313" key="8">
    <source>
        <dbReference type="EMBL" id="GAA2133334.1"/>
    </source>
</evidence>
<dbReference type="InterPro" id="IPR014284">
    <property type="entry name" value="RNA_pol_sigma-70_dom"/>
</dbReference>
<reference evidence="9" key="1">
    <citation type="journal article" date="2019" name="Int. J. Syst. Evol. Microbiol.">
        <title>The Global Catalogue of Microorganisms (GCM) 10K type strain sequencing project: providing services to taxonomists for standard genome sequencing and annotation.</title>
        <authorList>
            <consortium name="The Broad Institute Genomics Platform"/>
            <consortium name="The Broad Institute Genome Sequencing Center for Infectious Disease"/>
            <person name="Wu L."/>
            <person name="Ma J."/>
        </authorList>
    </citation>
    <scope>NUCLEOTIDE SEQUENCE [LARGE SCALE GENOMIC DNA]</scope>
    <source>
        <strain evidence="9">JCM 13850</strain>
    </source>
</reference>
<dbReference type="NCBIfam" id="TIGR02937">
    <property type="entry name" value="sigma70-ECF"/>
    <property type="match status" value="1"/>
</dbReference>
<keyword evidence="3" id="KW-0731">Sigma factor</keyword>
<dbReference type="Gene3D" id="1.10.1740.10">
    <property type="match status" value="1"/>
</dbReference>
<evidence type="ECO:0000256" key="4">
    <source>
        <dbReference type="ARBA" id="ARBA00023163"/>
    </source>
</evidence>
<evidence type="ECO:0000256" key="1">
    <source>
        <dbReference type="ARBA" id="ARBA00010641"/>
    </source>
</evidence>
<dbReference type="RefSeq" id="WP_344265755.1">
    <property type="nucleotide sequence ID" value="NZ_BAAAMR010000019.1"/>
</dbReference>
<evidence type="ECO:0000259" key="7">
    <source>
        <dbReference type="Pfam" id="PF08281"/>
    </source>
</evidence>
<comment type="caution">
    <text evidence="8">The sequence shown here is derived from an EMBL/GenBank/DDBJ whole genome shotgun (WGS) entry which is preliminary data.</text>
</comment>
<accession>A0ABP5KK80</accession>
<name>A0ABP5KK80_9ACTN</name>
<comment type="similarity">
    <text evidence="1">Belongs to the sigma-70 factor family. ECF subfamily.</text>
</comment>
<dbReference type="PANTHER" id="PTHR43133:SF25">
    <property type="entry name" value="RNA POLYMERASE SIGMA FACTOR RFAY-RELATED"/>
    <property type="match status" value="1"/>
</dbReference>
<dbReference type="InterPro" id="IPR036388">
    <property type="entry name" value="WH-like_DNA-bd_sf"/>
</dbReference>
<dbReference type="InterPro" id="IPR013324">
    <property type="entry name" value="RNA_pol_sigma_r3/r4-like"/>
</dbReference>
<feature type="domain" description="RNA polymerase sigma-70 region 2" evidence="6">
    <location>
        <begin position="13"/>
        <end position="77"/>
    </location>
</feature>
<dbReference type="InterPro" id="IPR007627">
    <property type="entry name" value="RNA_pol_sigma70_r2"/>
</dbReference>
<dbReference type="InterPro" id="IPR013325">
    <property type="entry name" value="RNA_pol_sigma_r2"/>
</dbReference>
<feature type="compositionally biased region" description="Low complexity" evidence="5">
    <location>
        <begin position="168"/>
        <end position="181"/>
    </location>
</feature>
<sequence>MADEAPERRFTAMYDACRQRVWAYAAARAGRQIADEVVSETFAVAWRRLADVPDPPLPWLLGVARNVLRDGHRAEVRREAFTAELARWAPRPAGDVAEDVAERLAVVRAMAEIPEGDREILILVAWQGLSPREAARVAACSPAALRVRLHRARKRLLRAADDGLDAAGHPAAAEARATVPPGGAGRGPGAEAVGRPVRPQMGIVSEERA</sequence>
<proteinExistence type="inferred from homology"/>
<organism evidence="8 9">
    <name type="scientific">Actinomadura napierensis</name>
    <dbReference type="NCBI Taxonomy" id="267854"/>
    <lineage>
        <taxon>Bacteria</taxon>
        <taxon>Bacillati</taxon>
        <taxon>Actinomycetota</taxon>
        <taxon>Actinomycetes</taxon>
        <taxon>Streptosporangiales</taxon>
        <taxon>Thermomonosporaceae</taxon>
        <taxon>Actinomadura</taxon>
    </lineage>
</organism>
<dbReference type="SUPFAM" id="SSF88946">
    <property type="entry name" value="Sigma2 domain of RNA polymerase sigma factors"/>
    <property type="match status" value="1"/>
</dbReference>
<keyword evidence="2" id="KW-0805">Transcription regulation</keyword>
<evidence type="ECO:0000256" key="2">
    <source>
        <dbReference type="ARBA" id="ARBA00023015"/>
    </source>
</evidence>
<evidence type="ECO:0000256" key="5">
    <source>
        <dbReference type="SAM" id="MobiDB-lite"/>
    </source>
</evidence>
<keyword evidence="4" id="KW-0804">Transcription</keyword>
<dbReference type="PANTHER" id="PTHR43133">
    <property type="entry name" value="RNA POLYMERASE ECF-TYPE SIGMA FACTO"/>
    <property type="match status" value="1"/>
</dbReference>
<evidence type="ECO:0000256" key="3">
    <source>
        <dbReference type="ARBA" id="ARBA00023082"/>
    </source>
</evidence>